<dbReference type="RefSeq" id="WP_167363480.1">
    <property type="nucleotide sequence ID" value="NZ_FMHY01000002.1"/>
</dbReference>
<proteinExistence type="predicted"/>
<feature type="region of interest" description="Disordered" evidence="1">
    <location>
        <begin position="287"/>
        <end position="400"/>
    </location>
</feature>
<feature type="compositionally biased region" description="Pro residues" evidence="1">
    <location>
        <begin position="383"/>
        <end position="395"/>
    </location>
</feature>
<dbReference type="STRING" id="227316.GA0070604_3094"/>
<keyword evidence="3" id="KW-1185">Reference proteome</keyword>
<evidence type="ECO:0000256" key="1">
    <source>
        <dbReference type="SAM" id="MobiDB-lite"/>
    </source>
</evidence>
<organism evidence="2 3">
    <name type="scientific">Micromonospora eburnea</name>
    <dbReference type="NCBI Taxonomy" id="227316"/>
    <lineage>
        <taxon>Bacteria</taxon>
        <taxon>Bacillati</taxon>
        <taxon>Actinomycetota</taxon>
        <taxon>Actinomycetes</taxon>
        <taxon>Micromonosporales</taxon>
        <taxon>Micromonosporaceae</taxon>
        <taxon>Micromonospora</taxon>
    </lineage>
</organism>
<feature type="compositionally biased region" description="Low complexity" evidence="1">
    <location>
        <begin position="368"/>
        <end position="382"/>
    </location>
</feature>
<evidence type="ECO:0000313" key="3">
    <source>
        <dbReference type="Proteomes" id="UP000199696"/>
    </source>
</evidence>
<feature type="compositionally biased region" description="Low complexity" evidence="1">
    <location>
        <begin position="314"/>
        <end position="347"/>
    </location>
</feature>
<name>A0A1C6ULK7_9ACTN</name>
<gene>
    <name evidence="2" type="ORF">GA0070604_3094</name>
</gene>
<protein>
    <submittedName>
        <fullName evidence="2">Uncharacterized protein</fullName>
    </submittedName>
</protein>
<dbReference type="Proteomes" id="UP000199696">
    <property type="component" value="Unassembled WGS sequence"/>
</dbReference>
<dbReference type="EMBL" id="FMHY01000002">
    <property type="protein sequence ID" value="SCL54900.1"/>
    <property type="molecule type" value="Genomic_DNA"/>
</dbReference>
<reference evidence="3" key="1">
    <citation type="submission" date="2016-06" db="EMBL/GenBank/DDBJ databases">
        <authorList>
            <person name="Varghese N."/>
            <person name="Submissions Spin"/>
        </authorList>
    </citation>
    <scope>NUCLEOTIDE SEQUENCE [LARGE SCALE GENOMIC DNA]</scope>
    <source>
        <strain evidence="3">DSM 44814</strain>
    </source>
</reference>
<dbReference type="AlphaFoldDB" id="A0A1C6ULK7"/>
<sequence>MQAKPSAVATNPRASRWPGEWARREDDRRQRAYDARLRTWRRHEEHLVRLRIEATAFVGCAQPRAGLPAELDHDEVVYRVLPAAELIEAEARHLTGLPAPGLTVAADTVDEPGRVLPAGLRVVDAGMAVVTDRRVAFAGRHGRREWTYRGMLGPGHHPEVPITLLHTADGRRPAGLRIPAAAAVNARFYLTLAFATAAGSRAAVVAQVDALLAAHRDARPAPPAPAEPHHAPFPVPRPERMAAAAAVVVAVALAALATGTLRAEPAELPYGAEAGAGGIAATADVGWTIGDPVPSPPAVPGPGGSPTRRPPVTTPVARTTGGAATGGEPVTGPVTRRSAATATRATGTGTGTGTGTAPAPAPAPTTRPEPAATLTPTTGPAPTTAPAPTAAPAPTPSTGFPVRDDCPGLLHLPLVNLLLCPAADR</sequence>
<accession>A0A1C6ULK7</accession>
<evidence type="ECO:0000313" key="2">
    <source>
        <dbReference type="EMBL" id="SCL54900.1"/>
    </source>
</evidence>
<feature type="region of interest" description="Disordered" evidence="1">
    <location>
        <begin position="1"/>
        <end position="25"/>
    </location>
</feature>